<evidence type="ECO:0000256" key="1">
    <source>
        <dbReference type="SAM" id="Phobius"/>
    </source>
</evidence>
<feature type="transmembrane region" description="Helical" evidence="1">
    <location>
        <begin position="240"/>
        <end position="261"/>
    </location>
</feature>
<feature type="transmembrane region" description="Helical" evidence="1">
    <location>
        <begin position="432"/>
        <end position="456"/>
    </location>
</feature>
<feature type="transmembrane region" description="Helical" evidence="1">
    <location>
        <begin position="463"/>
        <end position="483"/>
    </location>
</feature>
<dbReference type="STRING" id="237069.SAMN05216498_1991"/>
<protein>
    <submittedName>
        <fullName evidence="2">ABC-2 type transport system permease protein</fullName>
    </submittedName>
</protein>
<proteinExistence type="predicted"/>
<feature type="transmembrane region" description="Helical" evidence="1">
    <location>
        <begin position="87"/>
        <end position="106"/>
    </location>
</feature>
<organism evidence="2 3">
    <name type="scientific">Tenuibacillus multivorans</name>
    <dbReference type="NCBI Taxonomy" id="237069"/>
    <lineage>
        <taxon>Bacteria</taxon>
        <taxon>Bacillati</taxon>
        <taxon>Bacillota</taxon>
        <taxon>Bacilli</taxon>
        <taxon>Bacillales</taxon>
        <taxon>Bacillaceae</taxon>
        <taxon>Tenuibacillus</taxon>
    </lineage>
</organism>
<keyword evidence="1" id="KW-0472">Membrane</keyword>
<feature type="transmembrane region" description="Helical" evidence="1">
    <location>
        <begin position="396"/>
        <end position="420"/>
    </location>
</feature>
<dbReference type="AlphaFoldDB" id="A0A1H0AM19"/>
<evidence type="ECO:0000313" key="2">
    <source>
        <dbReference type="EMBL" id="SDN34411.1"/>
    </source>
</evidence>
<feature type="transmembrane region" description="Helical" evidence="1">
    <location>
        <begin position="166"/>
        <end position="189"/>
    </location>
</feature>
<dbReference type="OrthoDB" id="2014935at2"/>
<feature type="transmembrane region" description="Helical" evidence="1">
    <location>
        <begin position="503"/>
        <end position="526"/>
    </location>
</feature>
<evidence type="ECO:0000313" key="3">
    <source>
        <dbReference type="Proteomes" id="UP000199334"/>
    </source>
</evidence>
<dbReference type="RefSeq" id="WP_093856452.1">
    <property type="nucleotide sequence ID" value="NZ_BJVZ01000021.1"/>
</dbReference>
<dbReference type="Proteomes" id="UP000199334">
    <property type="component" value="Unassembled WGS sequence"/>
</dbReference>
<dbReference type="EMBL" id="FNIG01000004">
    <property type="protein sequence ID" value="SDN34411.1"/>
    <property type="molecule type" value="Genomic_DNA"/>
</dbReference>
<keyword evidence="1" id="KW-1133">Transmembrane helix</keyword>
<name>A0A1H0AM19_9BACI</name>
<feature type="transmembrane region" description="Helical" evidence="1">
    <location>
        <begin position="339"/>
        <end position="368"/>
    </location>
</feature>
<reference evidence="2 3" key="1">
    <citation type="submission" date="2016-10" db="EMBL/GenBank/DDBJ databases">
        <authorList>
            <person name="de Groot N.N."/>
        </authorList>
    </citation>
    <scope>NUCLEOTIDE SEQUENCE [LARGE SCALE GENOMIC DNA]</scope>
    <source>
        <strain evidence="2 3">CGMCC 1.3442</strain>
    </source>
</reference>
<accession>A0A1H0AM19</accession>
<gene>
    <name evidence="2" type="ORF">SAMN05216498_1991</name>
</gene>
<sequence length="533" mass="58518">MGSQLFLQIGKLSRLILRRDRVRILAWIFSFVLISLITVVAFDDLYSSQDERQEIAATMENPAITALIGKGYGLDHYTVGAMMAHQMLAMTLLIVGIMSILLVVRHTRSDEEEGRVELIRSLPTGRLANIGATLWMMTLTNIALALITGVGLYALGIESMDLNGSLLYGAALGVTGIFFAAVTALCAQLTETSKGVIGLSFLILGVSYLVRAVGDVTNETLSWFSPFGWVLESQVYVNDYWWPIVMTLVVAIVIAGVALYLNAIRDLGAGFIPTKGGKRHASRFSQHHIGLTLRLQKTSIISWAVVLFIFGATYGSVLGDTEAYFAEIELMKEVMQQPGVGSMTLQFVTMIAAIMAIFSTIPVMMSVFKVKKEEKQNRIEHVLATAISRPKFLGHYLLVALITSLIMFVSGALGLSIAGANVIEESVSFSDLFNAIIVYLPASWVLLGLALVFVGLGRFNGLAWLYLGFTFVIIYFGGILKFPDWVKNLSPYEHITSVPIDDFSIVSTFVITLVAIGLMVLGLYFYRRRDIKG</sequence>
<feature type="transmembrane region" description="Helical" evidence="1">
    <location>
        <begin position="300"/>
        <end position="319"/>
    </location>
</feature>
<keyword evidence="3" id="KW-1185">Reference proteome</keyword>
<feature type="transmembrane region" description="Helical" evidence="1">
    <location>
        <begin position="127"/>
        <end position="154"/>
    </location>
</feature>
<feature type="transmembrane region" description="Helical" evidence="1">
    <location>
        <begin position="196"/>
        <end position="214"/>
    </location>
</feature>
<feature type="transmembrane region" description="Helical" evidence="1">
    <location>
        <begin position="21"/>
        <end position="42"/>
    </location>
</feature>
<keyword evidence="1" id="KW-0812">Transmembrane</keyword>